<protein>
    <submittedName>
        <fullName evidence="1">Uncharacterized protein</fullName>
    </submittedName>
</protein>
<dbReference type="OrthoDB" id="421393at2759"/>
<dbReference type="EMBL" id="MNPL01002011">
    <property type="protein sequence ID" value="OQR78611.1"/>
    <property type="molecule type" value="Genomic_DNA"/>
</dbReference>
<sequence>MQGVIMNAEQHRFRKRFQNWMRSESADFTNSPARQFFPGTLKGSTGISYVDFFKVLVYMEARFYLLECLDLAQKILGRNLRLGDVNFMLEYGRLPVIKRFNGSQNLQQEDDCARVGSLAASLGRLFQKMAPIVRAIISDHPHRLNFYAYYLITSIFRGATLERLIRQETILFTLILENFKYTKNQKSHPSIFKWMHTTAERLLKLNLMIIEQMQLITTVELMETIIKSPIPGVDHLDTLKLEVHFTSCPLLFQVKELSNELTLRNGMAEKVSRETNINRVLSASVRMAQYRTFKAIARTMDKQEIVSVIQLRREKALLPPCI</sequence>
<proteinExistence type="predicted"/>
<reference evidence="1 2" key="1">
    <citation type="journal article" date="2017" name="Gigascience">
        <title>Draft genome of the honey bee ectoparasitic mite, Tropilaelaps mercedesae, is shaped by the parasitic life history.</title>
        <authorList>
            <person name="Dong X."/>
            <person name="Armstrong S.D."/>
            <person name="Xia D."/>
            <person name="Makepeace B.L."/>
            <person name="Darby A.C."/>
            <person name="Kadowaki T."/>
        </authorList>
    </citation>
    <scope>NUCLEOTIDE SEQUENCE [LARGE SCALE GENOMIC DNA]</scope>
    <source>
        <strain evidence="1">Wuxi-XJTLU</strain>
    </source>
</reference>
<keyword evidence="2" id="KW-1185">Reference proteome</keyword>
<dbReference type="InParanoid" id="A0A1V9XYR8"/>
<name>A0A1V9XYR8_9ACAR</name>
<accession>A0A1V9XYR8</accession>
<dbReference type="AlphaFoldDB" id="A0A1V9XYR8"/>
<evidence type="ECO:0000313" key="1">
    <source>
        <dbReference type="EMBL" id="OQR78611.1"/>
    </source>
</evidence>
<comment type="caution">
    <text evidence="1">The sequence shown here is derived from an EMBL/GenBank/DDBJ whole genome shotgun (WGS) entry which is preliminary data.</text>
</comment>
<dbReference type="Proteomes" id="UP000192247">
    <property type="component" value="Unassembled WGS sequence"/>
</dbReference>
<evidence type="ECO:0000313" key="2">
    <source>
        <dbReference type="Proteomes" id="UP000192247"/>
    </source>
</evidence>
<gene>
    <name evidence="1" type="ORF">BIW11_06291</name>
</gene>
<organism evidence="1 2">
    <name type="scientific">Tropilaelaps mercedesae</name>
    <dbReference type="NCBI Taxonomy" id="418985"/>
    <lineage>
        <taxon>Eukaryota</taxon>
        <taxon>Metazoa</taxon>
        <taxon>Ecdysozoa</taxon>
        <taxon>Arthropoda</taxon>
        <taxon>Chelicerata</taxon>
        <taxon>Arachnida</taxon>
        <taxon>Acari</taxon>
        <taxon>Parasitiformes</taxon>
        <taxon>Mesostigmata</taxon>
        <taxon>Gamasina</taxon>
        <taxon>Dermanyssoidea</taxon>
        <taxon>Laelapidae</taxon>
        <taxon>Tropilaelaps</taxon>
    </lineage>
</organism>